<keyword evidence="1" id="KW-0449">Lipoprotein</keyword>
<organism evidence="1 2">
    <name type="scientific">Clostridium disporicum</name>
    <dbReference type="NCBI Taxonomy" id="84024"/>
    <lineage>
        <taxon>Bacteria</taxon>
        <taxon>Bacillati</taxon>
        <taxon>Bacillota</taxon>
        <taxon>Clostridia</taxon>
        <taxon>Eubacteriales</taxon>
        <taxon>Clostridiaceae</taxon>
        <taxon>Clostridium</taxon>
    </lineage>
</organism>
<accession>A0A174H008</accession>
<reference evidence="1 2" key="1">
    <citation type="submission" date="2015-09" db="EMBL/GenBank/DDBJ databases">
        <authorList>
            <consortium name="Pathogen Informatics"/>
        </authorList>
    </citation>
    <scope>NUCLEOTIDE SEQUENCE [LARGE SCALE GENOMIC DNA]</scope>
    <source>
        <strain evidence="1 2">2789STDY5834855</strain>
    </source>
</reference>
<dbReference type="Proteomes" id="UP000095558">
    <property type="component" value="Unassembled WGS sequence"/>
</dbReference>
<gene>
    <name evidence="1" type="ORF">ERS852470_03003</name>
</gene>
<proteinExistence type="predicted"/>
<evidence type="ECO:0000313" key="1">
    <source>
        <dbReference type="EMBL" id="CUO66747.1"/>
    </source>
</evidence>
<dbReference type="AlphaFoldDB" id="A0A174H008"/>
<name>A0A174H008_9CLOT</name>
<sequence>MLPIALVTALISAGGLVLGSVIGAICSIFINKVSLHEQVRIQRENLNYQENCNAKEKYINANIIRLDFCNAIYQSVRVLQNMDNYEVSYSIPMYKDYHKIIATLCDEYSLKELSYIYQFYGILEINSKKIEGSNSKDLNDRIVIQNSFKNILIKLYGENYIKLLSKNIDCLSFNELYCDSLMKKGYRDILKSLDVICNMGYKGKDDLNS</sequence>
<protein>
    <submittedName>
        <fullName evidence="1">Putative lipoprotein</fullName>
    </submittedName>
</protein>
<dbReference type="EMBL" id="CYZV01000038">
    <property type="protein sequence ID" value="CUO66747.1"/>
    <property type="molecule type" value="Genomic_DNA"/>
</dbReference>
<evidence type="ECO:0000313" key="2">
    <source>
        <dbReference type="Proteomes" id="UP000095558"/>
    </source>
</evidence>